<dbReference type="Proteomes" id="UP001295423">
    <property type="component" value="Unassembled WGS sequence"/>
</dbReference>
<keyword evidence="12" id="KW-1185">Reference proteome</keyword>
<evidence type="ECO:0000256" key="7">
    <source>
        <dbReference type="SAM" id="MobiDB-lite"/>
    </source>
</evidence>
<dbReference type="InterPro" id="IPR036971">
    <property type="entry name" value="PDEase_catalytic_dom_sf"/>
</dbReference>
<evidence type="ECO:0008006" key="13">
    <source>
        <dbReference type="Google" id="ProtNLM"/>
    </source>
</evidence>
<evidence type="ECO:0000313" key="11">
    <source>
        <dbReference type="EMBL" id="CAJ1940156.1"/>
    </source>
</evidence>
<dbReference type="SMART" id="SM00471">
    <property type="entry name" value="HDc"/>
    <property type="match status" value="1"/>
</dbReference>
<gene>
    <name evidence="11" type="ORF">CYCCA115_LOCUS6899</name>
</gene>
<dbReference type="SUPFAM" id="SSF55073">
    <property type="entry name" value="Nucleotide cyclase"/>
    <property type="match status" value="1"/>
</dbReference>
<keyword evidence="3" id="KW-0547">Nucleotide-binding</keyword>
<dbReference type="GO" id="GO:0007168">
    <property type="term" value="P:receptor guanylyl cyclase signaling pathway"/>
    <property type="evidence" value="ECO:0007669"/>
    <property type="project" value="TreeGrafter"/>
</dbReference>
<dbReference type="GO" id="GO:0000166">
    <property type="term" value="F:nucleotide binding"/>
    <property type="evidence" value="ECO:0007669"/>
    <property type="project" value="UniProtKB-KW"/>
</dbReference>
<comment type="subcellular location">
    <subcellularLocation>
        <location evidence="1">Membrane</location>
    </subcellularLocation>
</comment>
<keyword evidence="2 8" id="KW-0812">Transmembrane</keyword>
<evidence type="ECO:0000256" key="5">
    <source>
        <dbReference type="ARBA" id="ARBA00023136"/>
    </source>
</evidence>
<comment type="caution">
    <text evidence="11">The sequence shown here is derived from an EMBL/GenBank/DDBJ whole genome shotgun (WGS) entry which is preliminary data.</text>
</comment>
<dbReference type="InterPro" id="IPR050401">
    <property type="entry name" value="Cyclic_nucleotide_synthase"/>
</dbReference>
<dbReference type="SUPFAM" id="SSF109604">
    <property type="entry name" value="HD-domain/PDEase-like"/>
    <property type="match status" value="1"/>
</dbReference>
<dbReference type="AlphaFoldDB" id="A0AAD2CPW6"/>
<dbReference type="EMBL" id="CAKOGP040000890">
    <property type="protein sequence ID" value="CAJ1940156.1"/>
    <property type="molecule type" value="Genomic_DNA"/>
</dbReference>
<evidence type="ECO:0000313" key="12">
    <source>
        <dbReference type="Proteomes" id="UP001295423"/>
    </source>
</evidence>
<feature type="transmembrane region" description="Helical" evidence="8">
    <location>
        <begin position="93"/>
        <end position="117"/>
    </location>
</feature>
<dbReference type="GO" id="GO:0035556">
    <property type="term" value="P:intracellular signal transduction"/>
    <property type="evidence" value="ECO:0007669"/>
    <property type="project" value="InterPro"/>
</dbReference>
<feature type="domain" description="PDEase" evidence="10">
    <location>
        <begin position="796"/>
        <end position="1027"/>
    </location>
</feature>
<evidence type="ECO:0000259" key="9">
    <source>
        <dbReference type="PROSITE" id="PS50125"/>
    </source>
</evidence>
<reference evidence="11" key="1">
    <citation type="submission" date="2023-08" db="EMBL/GenBank/DDBJ databases">
        <authorList>
            <person name="Audoor S."/>
            <person name="Bilcke G."/>
        </authorList>
    </citation>
    <scope>NUCLEOTIDE SEQUENCE</scope>
</reference>
<dbReference type="GO" id="GO:0005886">
    <property type="term" value="C:plasma membrane"/>
    <property type="evidence" value="ECO:0007669"/>
    <property type="project" value="TreeGrafter"/>
</dbReference>
<feature type="compositionally biased region" description="Basic and acidic residues" evidence="7">
    <location>
        <begin position="31"/>
        <end position="42"/>
    </location>
</feature>
<feature type="domain" description="Guanylate cyclase" evidence="9">
    <location>
        <begin position="548"/>
        <end position="682"/>
    </location>
</feature>
<organism evidence="11 12">
    <name type="scientific">Cylindrotheca closterium</name>
    <dbReference type="NCBI Taxonomy" id="2856"/>
    <lineage>
        <taxon>Eukaryota</taxon>
        <taxon>Sar</taxon>
        <taxon>Stramenopiles</taxon>
        <taxon>Ochrophyta</taxon>
        <taxon>Bacillariophyta</taxon>
        <taxon>Bacillariophyceae</taxon>
        <taxon>Bacillariophycidae</taxon>
        <taxon>Bacillariales</taxon>
        <taxon>Bacillariaceae</taxon>
        <taxon>Cylindrotheca</taxon>
    </lineage>
</organism>
<dbReference type="GO" id="GO:0004114">
    <property type="term" value="F:3',5'-cyclic-nucleotide phosphodiesterase activity"/>
    <property type="evidence" value="ECO:0007669"/>
    <property type="project" value="InterPro"/>
</dbReference>
<evidence type="ECO:0000256" key="3">
    <source>
        <dbReference type="ARBA" id="ARBA00022741"/>
    </source>
</evidence>
<dbReference type="GO" id="GO:0004383">
    <property type="term" value="F:guanylate cyclase activity"/>
    <property type="evidence" value="ECO:0007669"/>
    <property type="project" value="TreeGrafter"/>
</dbReference>
<dbReference type="PANTHER" id="PTHR11920:SF335">
    <property type="entry name" value="GUANYLATE CYCLASE"/>
    <property type="match status" value="1"/>
</dbReference>
<feature type="compositionally biased region" description="Basic and acidic residues" evidence="7">
    <location>
        <begin position="72"/>
        <end position="82"/>
    </location>
</feature>
<proteinExistence type="predicted"/>
<dbReference type="CDD" id="cd07302">
    <property type="entry name" value="CHD"/>
    <property type="match status" value="1"/>
</dbReference>
<feature type="region of interest" description="Disordered" evidence="7">
    <location>
        <begin position="1"/>
        <end position="82"/>
    </location>
</feature>
<dbReference type="Pfam" id="PF00211">
    <property type="entry name" value="Guanylate_cyc"/>
    <property type="match status" value="1"/>
</dbReference>
<keyword evidence="6" id="KW-0456">Lyase</keyword>
<evidence type="ECO:0000256" key="6">
    <source>
        <dbReference type="ARBA" id="ARBA00023239"/>
    </source>
</evidence>
<keyword evidence="5 8" id="KW-0472">Membrane</keyword>
<dbReference type="InterPro" id="IPR001054">
    <property type="entry name" value="A/G_cyclase"/>
</dbReference>
<name>A0AAD2CPW6_9STRA</name>
<evidence type="ECO:0000256" key="2">
    <source>
        <dbReference type="ARBA" id="ARBA00022692"/>
    </source>
</evidence>
<dbReference type="PROSITE" id="PS50125">
    <property type="entry name" value="GUANYLATE_CYCLASE_2"/>
    <property type="match status" value="1"/>
</dbReference>
<sequence length="1189" mass="134533">MNNSWSSNKPAYSTQSSALLEDGESNTDNPDADHHHEHDEHHDHRRISLISERSSMKSKSLTESETMSSAHRSRDEVQEVRNASRNEDRSVKLWRLALFLFILATGISVSYLTYHFLLDEEKEEFNIAYDQFSDALEAAAIRQQKDIREAYRTFETIISNYAAGANETWPFVSLPLFESFGKHIIEISGTEVFSLFPVVTRENQEAWLKFTDQHYESMVKEAHMLETGTLDNLKEVGYHSYFTAPSPNGMVPDIERDVYYPGWHYSPPPFTYGNVNWNVQSVPDYNDIIEALYALPDETLLTGVRPYAGGGTALSDEEHAHMHSEINDSSSDYPHSFVFHPVHLNAEDPDSPIVAFIGSAMAWDFSLLHMLPEGVVGILAVIENNCGQTFTYRINGPNALYLGMKDMHKEEYEPYERVVDLALHTNPAFELTPGHCQFTMHLYPDTEFAELYLSSAPKDYGLSIAGCFGFMILVFSVYNGFVHKRNEKLIASAARSNAVVTSLFPENIRNKIVGDNNPRNFHDLVGSGSDLVKDLTRPPLADYFPVATVMYADICGFTAWSSVREPSQVFKLLEAVYGSFDRQCRHSKVFKVETQGDCYIAATGIPDYYRDHAVRMVLFAHKISRKMSKLTKQLETTLGPDTADLKLKIGIHTGAVTAGVIRGDKARFQLFGDSVNVASRMESTGIGGRIQVSQETAESLRSCGKGHWLIRRDEGTVIVKGKGDIQTYWIGKVIEPKRISTAPTAKSDSASETSASERNLEGPFAEQLNSADGREDRLVEWNATVFLAILQHIVARRDAYASASHEMEFASAHDLSLATAMKSDFKPLDEVREIIALPKFDPEVAQSEQDPHTIEIPSVVVTELRQFISTISGFYRSNPFHNFEHASHVTMSVIKLLSRIKAPTDLEMMEGNDEDEEKYHDIHAQSLHDHTYGITSDPLTQFACAFAALVHDVDHEGVPNAQLVKEKAAIATLYDSRSVAEQNSLVIAWNLFMGERFENLRDCVCSTPAELSHFRMLVVNAVMATDIVDKDLKQLRNNRWDTAFKRSSVGFKDNGNRDNINRKATIVIEHLIQASDISHTMQHWHVYRKWNELFFRECYKAWKEGRADKDPSVDWYKGEIGFFDFYIIPLAKKLESCGVFGKSSDEFLNYARSNRAEWESRGEDVVREILESIKQEERHDKLLDQIYSD</sequence>
<evidence type="ECO:0000259" key="10">
    <source>
        <dbReference type="PROSITE" id="PS51845"/>
    </source>
</evidence>
<dbReference type="InterPro" id="IPR003607">
    <property type="entry name" value="HD/PDEase_dom"/>
</dbReference>
<dbReference type="SMART" id="SM00044">
    <property type="entry name" value="CYCc"/>
    <property type="match status" value="1"/>
</dbReference>
<feature type="compositionally biased region" description="Polar residues" evidence="7">
    <location>
        <begin position="1"/>
        <end position="18"/>
    </location>
</feature>
<dbReference type="Gene3D" id="1.10.1300.10">
    <property type="entry name" value="3'5'-cyclic nucleotide phosphodiesterase, catalytic domain"/>
    <property type="match status" value="1"/>
</dbReference>
<dbReference type="GO" id="GO:0004016">
    <property type="term" value="F:adenylate cyclase activity"/>
    <property type="evidence" value="ECO:0007669"/>
    <property type="project" value="TreeGrafter"/>
</dbReference>
<accession>A0AAD2CPW6</accession>
<dbReference type="PROSITE" id="PS51845">
    <property type="entry name" value="PDEASE_I_2"/>
    <property type="match status" value="1"/>
</dbReference>
<dbReference type="PANTHER" id="PTHR11920">
    <property type="entry name" value="GUANYLYL CYCLASE"/>
    <property type="match status" value="1"/>
</dbReference>
<keyword evidence="4 8" id="KW-1133">Transmembrane helix</keyword>
<evidence type="ECO:0000256" key="1">
    <source>
        <dbReference type="ARBA" id="ARBA00004370"/>
    </source>
</evidence>
<dbReference type="Pfam" id="PF00233">
    <property type="entry name" value="PDEase_I"/>
    <property type="match status" value="1"/>
</dbReference>
<dbReference type="InterPro" id="IPR029787">
    <property type="entry name" value="Nucleotide_cyclase"/>
</dbReference>
<dbReference type="Gene3D" id="3.30.70.1230">
    <property type="entry name" value="Nucleotide cyclase"/>
    <property type="match status" value="1"/>
</dbReference>
<feature type="region of interest" description="Disordered" evidence="7">
    <location>
        <begin position="740"/>
        <end position="764"/>
    </location>
</feature>
<feature type="compositionally biased region" description="Polar residues" evidence="7">
    <location>
        <begin position="741"/>
        <end position="757"/>
    </location>
</feature>
<evidence type="ECO:0000256" key="8">
    <source>
        <dbReference type="SAM" id="Phobius"/>
    </source>
</evidence>
<feature type="compositionally biased region" description="Polar residues" evidence="7">
    <location>
        <begin position="51"/>
        <end position="70"/>
    </location>
</feature>
<dbReference type="InterPro" id="IPR002073">
    <property type="entry name" value="PDEase_catalytic_dom"/>
</dbReference>
<evidence type="ECO:0000256" key="4">
    <source>
        <dbReference type="ARBA" id="ARBA00022989"/>
    </source>
</evidence>
<dbReference type="GO" id="GO:0001653">
    <property type="term" value="F:peptide receptor activity"/>
    <property type="evidence" value="ECO:0007669"/>
    <property type="project" value="TreeGrafter"/>
</dbReference>
<protein>
    <recommendedName>
        <fullName evidence="13">Phosphodiesterase</fullName>
    </recommendedName>
</protein>